<dbReference type="OrthoDB" id="6587585at2759"/>
<evidence type="ECO:0000313" key="3">
    <source>
        <dbReference type="RefSeq" id="XP_025410165.1"/>
    </source>
</evidence>
<dbReference type="EMBL" id="GGMS01011191">
    <property type="protein sequence ID" value="MBY80394.1"/>
    <property type="molecule type" value="Transcribed_RNA"/>
</dbReference>
<dbReference type="AlphaFoldDB" id="A0A2S2QRR1"/>
<reference evidence="1" key="1">
    <citation type="submission" date="2018-04" db="EMBL/GenBank/DDBJ databases">
        <title>Transcriptome assembly of Sipha flava.</title>
        <authorList>
            <person name="Scully E.D."/>
            <person name="Geib S.M."/>
            <person name="Palmer N.A."/>
            <person name="Koch K."/>
            <person name="Bradshaw J."/>
            <person name="Heng-Moss T."/>
            <person name="Sarath G."/>
        </authorList>
    </citation>
    <scope>NUCLEOTIDE SEQUENCE</scope>
</reference>
<evidence type="ECO:0000313" key="1">
    <source>
        <dbReference type="EMBL" id="MBY80394.1"/>
    </source>
</evidence>
<dbReference type="Proteomes" id="UP000694846">
    <property type="component" value="Unplaced"/>
</dbReference>
<reference evidence="3" key="2">
    <citation type="submission" date="2025-04" db="UniProtKB">
        <authorList>
            <consortium name="RefSeq"/>
        </authorList>
    </citation>
    <scope>IDENTIFICATION</scope>
    <source>
        <tissue evidence="3">Whole body</tissue>
    </source>
</reference>
<dbReference type="RefSeq" id="XP_025410165.1">
    <property type="nucleotide sequence ID" value="XM_025554380.1"/>
</dbReference>
<name>A0A2S2QRR1_9HEMI</name>
<accession>A0A2S2QRR1</accession>
<dbReference type="GeneID" id="112683371"/>
<organism evidence="1">
    <name type="scientific">Sipha flava</name>
    <name type="common">yellow sugarcane aphid</name>
    <dbReference type="NCBI Taxonomy" id="143950"/>
    <lineage>
        <taxon>Eukaryota</taxon>
        <taxon>Metazoa</taxon>
        <taxon>Ecdysozoa</taxon>
        <taxon>Arthropoda</taxon>
        <taxon>Hexapoda</taxon>
        <taxon>Insecta</taxon>
        <taxon>Pterygota</taxon>
        <taxon>Neoptera</taxon>
        <taxon>Paraneoptera</taxon>
        <taxon>Hemiptera</taxon>
        <taxon>Sternorrhyncha</taxon>
        <taxon>Aphidomorpha</taxon>
        <taxon>Aphidoidea</taxon>
        <taxon>Aphididae</taxon>
        <taxon>Sipha</taxon>
    </lineage>
</organism>
<evidence type="ECO:0000313" key="2">
    <source>
        <dbReference type="Proteomes" id="UP000694846"/>
    </source>
</evidence>
<keyword evidence="2" id="KW-1185">Reference proteome</keyword>
<gene>
    <name evidence="3" type="primary">LOC112683371</name>
    <name evidence="1" type="ORF">g.85385</name>
</gene>
<protein>
    <submittedName>
        <fullName evidence="3">Uncharacterized protein LOC112683371</fullName>
    </submittedName>
</protein>
<proteinExistence type="predicted"/>
<sequence length="125" mass="14411">MSNEIDKRFLNCQRQKGRPGILIGIDLTSNKSEQKKYIRLQESEKRRKRAHDEIKVLYETVEFISSTESDTDDETLYEPTETGPSIRKRALTQFLTKKLVAVLDRCKVSDRDVTYLLMATAKALG</sequence>